<sequence length="284" mass="32205">MRFFPKEHGKYSILTRIYFRWLAPSSTYVIVDDLHFGIRMNLDLSEYLQAHLFVFGSYELPTVRFLRRYLQRHDVVFDVGAQIGYLSLVMGKAAEGGTTIYSFEPETTNAMRLRNNVQLNGLANVNIEQCALSDKTGTLKLFLSRDNNAGTHSTVFVEHNVSTDYIEIPATTIDAFVEARSIPRLDLIKIDVEGAELEVILGGTRTLSRLFPVIVMELSDGLQKSRDFTTQQLKALLADRGYSSFRIDDDGSLRTSPVDEYHLNDNIAFIHSDNMDRARPLIRG</sequence>
<gene>
    <name evidence="2" type="ORF">BGO89_10135</name>
</gene>
<dbReference type="Gene3D" id="3.40.50.150">
    <property type="entry name" value="Vaccinia Virus protein VP39"/>
    <property type="match status" value="1"/>
</dbReference>
<evidence type="ECO:0000313" key="2">
    <source>
        <dbReference type="EMBL" id="OJX56876.1"/>
    </source>
</evidence>
<accession>A0A1M3KWR3</accession>
<dbReference type="NCBIfam" id="TIGR01444">
    <property type="entry name" value="fkbM_fam"/>
    <property type="match status" value="1"/>
</dbReference>
<dbReference type="PANTHER" id="PTHR34203:SF15">
    <property type="entry name" value="SLL1173 PROTEIN"/>
    <property type="match status" value="1"/>
</dbReference>
<dbReference type="InterPro" id="IPR052514">
    <property type="entry name" value="SAM-dependent_MTase"/>
</dbReference>
<protein>
    <recommendedName>
        <fullName evidence="1">Methyltransferase FkbM domain-containing protein</fullName>
    </recommendedName>
</protein>
<dbReference type="STRING" id="1895771.BGO89_10135"/>
<proteinExistence type="predicted"/>
<evidence type="ECO:0000259" key="1">
    <source>
        <dbReference type="Pfam" id="PF05050"/>
    </source>
</evidence>
<dbReference type="InterPro" id="IPR029063">
    <property type="entry name" value="SAM-dependent_MTases_sf"/>
</dbReference>
<dbReference type="Pfam" id="PF05050">
    <property type="entry name" value="Methyltransf_21"/>
    <property type="match status" value="1"/>
</dbReference>
<dbReference type="Proteomes" id="UP000184233">
    <property type="component" value="Unassembled WGS sequence"/>
</dbReference>
<dbReference type="InterPro" id="IPR006342">
    <property type="entry name" value="FkbM_mtfrase"/>
</dbReference>
<feature type="domain" description="Methyltransferase FkbM" evidence="1">
    <location>
        <begin position="78"/>
        <end position="243"/>
    </location>
</feature>
<comment type="caution">
    <text evidence="2">The sequence shown here is derived from an EMBL/GenBank/DDBJ whole genome shotgun (WGS) entry which is preliminary data.</text>
</comment>
<dbReference type="SUPFAM" id="SSF53335">
    <property type="entry name" value="S-adenosyl-L-methionine-dependent methyltransferases"/>
    <property type="match status" value="1"/>
</dbReference>
<dbReference type="PANTHER" id="PTHR34203">
    <property type="entry name" value="METHYLTRANSFERASE, FKBM FAMILY PROTEIN"/>
    <property type="match status" value="1"/>
</dbReference>
<reference evidence="2" key="1">
    <citation type="submission" date="2016-09" db="EMBL/GenBank/DDBJ databases">
        <title>Genome-resolved meta-omics ties microbial dynamics to process performance in biotechnology for thiocyanate degradation.</title>
        <authorList>
            <person name="Kantor R.S."/>
            <person name="Huddy R.J."/>
            <person name="Iyer R."/>
            <person name="Thomas B.C."/>
            <person name="Brown C.T."/>
            <person name="Anantharaman K."/>
            <person name="Tringe S."/>
            <person name="Hettich R.L."/>
            <person name="Harrison S.T."/>
            <person name="Banfield J.F."/>
        </authorList>
    </citation>
    <scope>NUCLEOTIDE SEQUENCE [LARGE SCALE GENOMIC DNA]</scope>
    <source>
        <strain evidence="2">59-99</strain>
    </source>
</reference>
<dbReference type="AlphaFoldDB" id="A0A1M3KWR3"/>
<dbReference type="EMBL" id="MKVH01000024">
    <property type="protein sequence ID" value="OJX56876.1"/>
    <property type="molecule type" value="Genomic_DNA"/>
</dbReference>
<name>A0A1M3KWR3_9BACT</name>
<organism evidence="2">
    <name type="scientific">Candidatus Kapaibacterium thiocyanatum</name>
    <dbReference type="NCBI Taxonomy" id="1895771"/>
    <lineage>
        <taxon>Bacteria</taxon>
        <taxon>Pseudomonadati</taxon>
        <taxon>Candidatus Kapaibacteriota</taxon>
        <taxon>Candidatus Kapaibacteriia</taxon>
        <taxon>Candidatus Kapaibacteriales</taxon>
        <taxon>Candidatus Kapaibacteriaceae</taxon>
        <taxon>Candidatus Kapaibacterium</taxon>
    </lineage>
</organism>